<organism evidence="1 2">
    <name type="scientific">Aureobasidium pullulans</name>
    <name type="common">Black yeast</name>
    <name type="synonym">Pullularia pullulans</name>
    <dbReference type="NCBI Taxonomy" id="5580"/>
    <lineage>
        <taxon>Eukaryota</taxon>
        <taxon>Fungi</taxon>
        <taxon>Dikarya</taxon>
        <taxon>Ascomycota</taxon>
        <taxon>Pezizomycotina</taxon>
        <taxon>Dothideomycetes</taxon>
        <taxon>Dothideomycetidae</taxon>
        <taxon>Dothideales</taxon>
        <taxon>Saccotheciaceae</taxon>
        <taxon>Aureobasidium</taxon>
    </lineage>
</organism>
<dbReference type="AlphaFoldDB" id="A0AB38LXN7"/>
<gene>
    <name evidence="1" type="ORF">D6C94_05240</name>
</gene>
<evidence type="ECO:0000313" key="2">
    <source>
        <dbReference type="Proteomes" id="UP000305064"/>
    </source>
</evidence>
<sequence length="244" mass="26899">MIGCTTIARLIGEIWDYHDGGWFDQHSEGVKPSGPDWEMRLHNAVQTIPASLLYQVDIPFEDQFARLESWQKKQALDIYMRLNNLRYLVHRSESARTRTAADGPDDLDKICSQLAAGIINAYNSIAPDYPSVVAPFVWHLSSATIMLLGVVSQRLDLREVYRPTILSAMENLRISAASTWISGSFIRTLARLNAIVQQLGLLSGSVKAGPGSSTTSSLAGSPALARSLIGLMNEALFYKAFDVK</sequence>
<dbReference type="Proteomes" id="UP000305064">
    <property type="component" value="Unassembled WGS sequence"/>
</dbReference>
<reference evidence="1 2" key="1">
    <citation type="submission" date="2018-10" db="EMBL/GenBank/DDBJ databases">
        <title>Fifty Aureobasidium pullulans genomes reveal a recombining polyextremotolerant generalist.</title>
        <authorList>
            <person name="Gostincar C."/>
            <person name="Turk M."/>
            <person name="Zajc J."/>
            <person name="Gunde-Cimerman N."/>
        </authorList>
    </citation>
    <scope>NUCLEOTIDE SEQUENCE [LARGE SCALE GENOMIC DNA]</scope>
    <source>
        <strain evidence="1 2">EXF-4256</strain>
    </source>
</reference>
<proteinExistence type="predicted"/>
<name>A0AB38LXN7_AURPU</name>
<evidence type="ECO:0008006" key="3">
    <source>
        <dbReference type="Google" id="ProtNLM"/>
    </source>
</evidence>
<evidence type="ECO:0000313" key="1">
    <source>
        <dbReference type="EMBL" id="THY74174.1"/>
    </source>
</evidence>
<protein>
    <recommendedName>
        <fullName evidence="3">Transcription factor domain-containing protein</fullName>
    </recommendedName>
</protein>
<comment type="caution">
    <text evidence="1">The sequence shown here is derived from an EMBL/GenBank/DDBJ whole genome shotgun (WGS) entry which is preliminary data.</text>
</comment>
<accession>A0AB38LXN7</accession>
<dbReference type="EMBL" id="QZBJ01000031">
    <property type="protein sequence ID" value="THY74174.1"/>
    <property type="molecule type" value="Genomic_DNA"/>
</dbReference>